<dbReference type="PANTHER" id="PTHR32060">
    <property type="entry name" value="TAIL-SPECIFIC PROTEASE"/>
    <property type="match status" value="1"/>
</dbReference>
<keyword evidence="3 5" id="KW-0378">Hydrolase</keyword>
<gene>
    <name evidence="7" type="primary">prc</name>
    <name evidence="7" type="ORF">GCM10022246_38960</name>
</gene>
<dbReference type="InterPro" id="IPR005151">
    <property type="entry name" value="Tail-specific_protease"/>
</dbReference>
<accession>A0ABP7QIR8</accession>
<name>A0ABP7QIR8_9SPHI</name>
<dbReference type="InterPro" id="IPR036034">
    <property type="entry name" value="PDZ_sf"/>
</dbReference>
<dbReference type="PANTHER" id="PTHR32060:SF22">
    <property type="entry name" value="CARBOXYL-TERMINAL-PROCESSING PEPTIDASE 3, CHLOROPLASTIC"/>
    <property type="match status" value="1"/>
</dbReference>
<dbReference type="Proteomes" id="UP001501081">
    <property type="component" value="Unassembled WGS sequence"/>
</dbReference>
<dbReference type="SMART" id="SM00245">
    <property type="entry name" value="TSPc"/>
    <property type="match status" value="1"/>
</dbReference>
<dbReference type="NCBIfam" id="TIGR00225">
    <property type="entry name" value="prc"/>
    <property type="match status" value="1"/>
</dbReference>
<evidence type="ECO:0000256" key="4">
    <source>
        <dbReference type="ARBA" id="ARBA00022825"/>
    </source>
</evidence>
<comment type="caution">
    <text evidence="7">The sequence shown here is derived from an EMBL/GenBank/DDBJ whole genome shotgun (WGS) entry which is preliminary data.</text>
</comment>
<proteinExistence type="inferred from homology"/>
<dbReference type="Gene3D" id="3.90.226.10">
    <property type="entry name" value="2-enoyl-CoA Hydratase, Chain A, domain 1"/>
    <property type="match status" value="1"/>
</dbReference>
<dbReference type="PROSITE" id="PS50106">
    <property type="entry name" value="PDZ"/>
    <property type="match status" value="1"/>
</dbReference>
<dbReference type="InterPro" id="IPR004447">
    <property type="entry name" value="Peptidase_S41A"/>
</dbReference>
<protein>
    <submittedName>
        <fullName evidence="7">Carboxy terminal-processing peptidase</fullName>
    </submittedName>
</protein>
<reference evidence="8" key="1">
    <citation type="journal article" date="2019" name="Int. J. Syst. Evol. Microbiol.">
        <title>The Global Catalogue of Microorganisms (GCM) 10K type strain sequencing project: providing services to taxonomists for standard genome sequencing and annotation.</title>
        <authorList>
            <consortium name="The Broad Institute Genomics Platform"/>
            <consortium name="The Broad Institute Genome Sequencing Center for Infectious Disease"/>
            <person name="Wu L."/>
            <person name="Ma J."/>
        </authorList>
    </citation>
    <scope>NUCLEOTIDE SEQUENCE [LARGE SCALE GENOMIC DNA]</scope>
    <source>
        <strain evidence="8">JCM 17338</strain>
    </source>
</reference>
<dbReference type="Pfam" id="PF11818">
    <property type="entry name" value="DUF3340"/>
    <property type="match status" value="1"/>
</dbReference>
<dbReference type="InterPro" id="IPR001478">
    <property type="entry name" value="PDZ"/>
</dbReference>
<dbReference type="Pfam" id="PF03572">
    <property type="entry name" value="Peptidase_S41"/>
    <property type="match status" value="1"/>
</dbReference>
<evidence type="ECO:0000259" key="6">
    <source>
        <dbReference type="PROSITE" id="PS50106"/>
    </source>
</evidence>
<evidence type="ECO:0000313" key="8">
    <source>
        <dbReference type="Proteomes" id="UP001501081"/>
    </source>
</evidence>
<keyword evidence="2 5" id="KW-0645">Protease</keyword>
<evidence type="ECO:0000256" key="2">
    <source>
        <dbReference type="ARBA" id="ARBA00022670"/>
    </source>
</evidence>
<evidence type="ECO:0000256" key="5">
    <source>
        <dbReference type="RuleBase" id="RU004404"/>
    </source>
</evidence>
<dbReference type="SMART" id="SM00228">
    <property type="entry name" value="PDZ"/>
    <property type="match status" value="1"/>
</dbReference>
<comment type="similarity">
    <text evidence="1 5">Belongs to the peptidase S41A family.</text>
</comment>
<evidence type="ECO:0000256" key="3">
    <source>
        <dbReference type="ARBA" id="ARBA00022801"/>
    </source>
</evidence>
<dbReference type="InterPro" id="IPR029045">
    <property type="entry name" value="ClpP/crotonase-like_dom_sf"/>
</dbReference>
<evidence type="ECO:0000256" key="1">
    <source>
        <dbReference type="ARBA" id="ARBA00009179"/>
    </source>
</evidence>
<dbReference type="CDD" id="cd06782">
    <property type="entry name" value="cpPDZ_CPP-like"/>
    <property type="match status" value="1"/>
</dbReference>
<dbReference type="Pfam" id="PF17804">
    <property type="entry name" value="TSP_NTD"/>
    <property type="match status" value="1"/>
</dbReference>
<dbReference type="SUPFAM" id="SSF52096">
    <property type="entry name" value="ClpP/crotonase"/>
    <property type="match status" value="1"/>
</dbReference>
<organism evidence="7 8">
    <name type="scientific">Pedobacter ginsengiterrae</name>
    <dbReference type="NCBI Taxonomy" id="871696"/>
    <lineage>
        <taxon>Bacteria</taxon>
        <taxon>Pseudomonadati</taxon>
        <taxon>Bacteroidota</taxon>
        <taxon>Sphingobacteriia</taxon>
        <taxon>Sphingobacteriales</taxon>
        <taxon>Sphingobacteriaceae</taxon>
        <taxon>Pedobacter</taxon>
    </lineage>
</organism>
<keyword evidence="8" id="KW-1185">Reference proteome</keyword>
<dbReference type="SUPFAM" id="SSF50156">
    <property type="entry name" value="PDZ domain-like"/>
    <property type="match status" value="1"/>
</dbReference>
<evidence type="ECO:0000313" key="7">
    <source>
        <dbReference type="EMBL" id="GAA3983246.1"/>
    </source>
</evidence>
<dbReference type="Pfam" id="PF00595">
    <property type="entry name" value="PDZ"/>
    <property type="match status" value="1"/>
</dbReference>
<feature type="domain" description="PDZ" evidence="6">
    <location>
        <begin position="253"/>
        <end position="304"/>
    </location>
</feature>
<keyword evidence="4 5" id="KW-0720">Serine protease</keyword>
<dbReference type="Gene3D" id="2.30.42.10">
    <property type="match status" value="1"/>
</dbReference>
<dbReference type="CDD" id="cd07560">
    <property type="entry name" value="Peptidase_S41_CPP"/>
    <property type="match status" value="1"/>
</dbReference>
<dbReference type="InterPro" id="IPR020992">
    <property type="entry name" value="Tail_Prtase_C"/>
</dbReference>
<dbReference type="InterPro" id="IPR040573">
    <property type="entry name" value="TSP_N"/>
</dbReference>
<sequence>MRKWYHIGYIELEMDFKLFKEMLKRIFFVLFTAAVLACQAAPKTQPVVDGVTNVKPDEQQQLVIREVVNLIESYNYKKLEINDSISSLILDKYIKSLDQGKNYFLASDIKEFEKYRYSLDDDFKNGDLSAPFYIYNVYAKRLNEYFSYSLAQIKNKYDFNQTDSYTYDREKMPWAASITALNDTWKKRVKYELINLNLAGTAAGKNVETLTKRYQNLQSQTAKTNNQDVFQILMDAFTESIDPHTNYFNPVNAVAFNEDMSRSFEGIGARLQLENEVVKISEIIAGGPAFKDKQLSPGDRIIAVAQGDGEFVDVVGWRLDATVAKIKGAKGTKVRLKVIPSGKEMSSKPLIISLVRDKIVLEETSAKKKVKTINQNGKEYKMGIITLPAFYADFKAANAGDKNYKSTTRDVRKLIDSLKTFDKVDGIIMDLRGNGGGSLVEAISLTGLFIDKGPVVQVKDLRNKIEVDEDENSGVAWDGPFGVMVDRLSASASEIFAGAIQDYGRGIIMGSQTYGKGTVQSSIDLNKLVNPSMLQRMAAIVTKNKTTGTAPSATTAADINLGQINLTMAKFYRVAGSSTQHKGVTPDVVFPSVYPMDKIGEDTEPSALPWDVIPSSNFKMVANLTPVKPNLIKNSEQRIANSLDFKYLKEDIAEMKKRDTEVSVTLNEAKLKAEREAQEIKSLARVNELRTARGLPTIKKGDKATKQDAFDFIEDESLHVMGDFMQQSGNYVMNLGLMPKNN</sequence>
<dbReference type="EMBL" id="BAABAK010000020">
    <property type="protein sequence ID" value="GAA3983246.1"/>
    <property type="molecule type" value="Genomic_DNA"/>
</dbReference>